<protein>
    <submittedName>
        <fullName evidence="1">Uncharacterized protein</fullName>
    </submittedName>
</protein>
<dbReference type="EMBL" id="CAAALY010041717">
    <property type="protein sequence ID" value="VEL19468.1"/>
    <property type="molecule type" value="Genomic_DNA"/>
</dbReference>
<reference evidence="1" key="1">
    <citation type="submission" date="2018-11" db="EMBL/GenBank/DDBJ databases">
        <authorList>
            <consortium name="Pathogen Informatics"/>
        </authorList>
    </citation>
    <scope>NUCLEOTIDE SEQUENCE</scope>
</reference>
<gene>
    <name evidence="1" type="ORF">PXEA_LOCUS12908</name>
</gene>
<evidence type="ECO:0000313" key="1">
    <source>
        <dbReference type="EMBL" id="VEL19468.1"/>
    </source>
</evidence>
<proteinExistence type="predicted"/>
<dbReference type="AlphaFoldDB" id="A0A3S4ZTM0"/>
<comment type="caution">
    <text evidence="1">The sequence shown here is derived from an EMBL/GenBank/DDBJ whole genome shotgun (WGS) entry which is preliminary data.</text>
</comment>
<accession>A0A3S4ZTM0</accession>
<name>A0A3S4ZTM0_9PLAT</name>
<evidence type="ECO:0000313" key="2">
    <source>
        <dbReference type="Proteomes" id="UP000784294"/>
    </source>
</evidence>
<keyword evidence="2" id="KW-1185">Reference proteome</keyword>
<organism evidence="1 2">
    <name type="scientific">Protopolystoma xenopodis</name>
    <dbReference type="NCBI Taxonomy" id="117903"/>
    <lineage>
        <taxon>Eukaryota</taxon>
        <taxon>Metazoa</taxon>
        <taxon>Spiralia</taxon>
        <taxon>Lophotrochozoa</taxon>
        <taxon>Platyhelminthes</taxon>
        <taxon>Monogenea</taxon>
        <taxon>Polyopisthocotylea</taxon>
        <taxon>Polystomatidea</taxon>
        <taxon>Polystomatidae</taxon>
        <taxon>Protopolystoma</taxon>
    </lineage>
</organism>
<dbReference type="Proteomes" id="UP000784294">
    <property type="component" value="Unassembled WGS sequence"/>
</dbReference>
<sequence length="137" mass="15145">MLMVASYEKAKEVDRLGARPGDFYQCLARRLLILTPPLANQTDPPSLQHAMEDSMTNLSHVMNDALTLHELVGSSIDKHAFHGNMSLDGIRVDLALEEIKMQAFNDIDVTEFIGTGESNCLYMDFSSGIFGAVLEIL</sequence>